<sequence length="863" mass="96797">MKIPWPSAYFSFREYFSSELDGEKDLLRALAEKEPTFAEVNDYLAKFRIACQNAIFHCFETGTETASLRVEGRLWDIHVKINTRFRKLLSRFRDDNAQKKRPIEKRKLQNHYLNFIKSSQRFYRGYIQHLVSRFDRIPELEKLAKELRLETLSVEDKPEIPEDLRKSVLLTCHATLIRLGDLSRYREMELVPPTKNRNWDRAIRYYKLANTLNPDSGMSHNQLAVIGLADGNHLQATYHLYRALSAREPYPTSNGNLEIEFRKVLAAWAKGEPIASSKDENASLISLFIYLHAQCYKGVDFPEHDELENEILSQMAVDLKELSLHPHLLQRFCLINIAAEDYANARRANGADEDGAEPARDARLFFQRLNVKTFFTLLQILLSELECSAGANESEKITPVAQGVLPALRHYSSWLLTNCGFLVCEDQDTLLYVQIKEFWKMYAGTLSLLTSSFDVPSLSDVGYLLREDEDTLGFSPLVNDITWRRYVDERGQKKPTSDGIEEKLPVHIEMLFRVREFVIDGLDLVVQEKIPIILAENNETKLFVYKEEGLPQFSSPSGHQHQHTLSSTSIEREDIRPAESNPGPMEYANSQAASTSISLAMNQMVDNLVESETTESCPPIERTLSSSTAWHNASLNNTNTNNGASQQDGSGDRSGNGNCTGTGTGTFNSYSPIIEPGAPQSYSPRPTLPSILNTPFAPQPGEAISPGTRPSTAIRQGDQYHATLRANNNGAFSPPQDFPQQQQYMIGFQNNLQLPSTPYDYQYTTSSLSPTQTQTPGIPYDNGGGGYATRQQPTIQPPPGLPFNAFLSNTAHQYNERGFNQPSSPYYQYSSSYHPISSVNSKTSHLGAGVIGQTPPSGQGSGG</sequence>
<gene>
    <name evidence="5" type="ORF">GX50_06184</name>
</gene>
<evidence type="ECO:0000313" key="6">
    <source>
        <dbReference type="Proteomes" id="UP000226031"/>
    </source>
</evidence>
<dbReference type="Pfam" id="PF10374">
    <property type="entry name" value="EST1"/>
    <property type="match status" value="1"/>
</dbReference>
<dbReference type="SUPFAM" id="SSF48452">
    <property type="entry name" value="TPR-like"/>
    <property type="match status" value="1"/>
</dbReference>
<dbReference type="EMBL" id="PDND01000144">
    <property type="protein sequence ID" value="PGH31026.1"/>
    <property type="molecule type" value="Genomic_DNA"/>
</dbReference>
<evidence type="ECO:0000256" key="2">
    <source>
        <dbReference type="SAM" id="MobiDB-lite"/>
    </source>
</evidence>
<comment type="function">
    <text evidence="1">Plays a role in nonsense-mediated mRNA decay.</text>
</comment>
<reference evidence="5 6" key="1">
    <citation type="submission" date="2017-10" db="EMBL/GenBank/DDBJ databases">
        <title>Comparative genomics in systemic dimorphic fungi from Ajellomycetaceae.</title>
        <authorList>
            <person name="Munoz J.F."/>
            <person name="Mcewen J.G."/>
            <person name="Clay O.K."/>
            <person name="Cuomo C.A."/>
        </authorList>
    </citation>
    <scope>NUCLEOTIDE SEQUENCE [LARGE SCALE GENOMIC DNA]</scope>
    <source>
        <strain evidence="5 6">UAMH4076</strain>
    </source>
</reference>
<name>A0A2B7ZAN1_9EURO</name>
<keyword evidence="1" id="KW-0866">Nonsense-mediated mRNA decay</keyword>
<accession>A0A2B7ZAN1</accession>
<comment type="caution">
    <text evidence="5">The sequence shown here is derived from an EMBL/GenBank/DDBJ whole genome shotgun (WGS) entry which is preliminary data.</text>
</comment>
<feature type="compositionally biased region" description="Polar residues" evidence="2">
    <location>
        <begin position="552"/>
        <end position="569"/>
    </location>
</feature>
<feature type="domain" description="DNA/RNA-binding" evidence="3">
    <location>
        <begin position="202"/>
        <end position="479"/>
    </location>
</feature>
<dbReference type="Gene3D" id="1.25.40.10">
    <property type="entry name" value="Tetratricopeptide repeat domain"/>
    <property type="match status" value="1"/>
</dbReference>
<feature type="domain" description="Telomerase activating protein Est1-like N-terminal" evidence="4">
    <location>
        <begin position="70"/>
        <end position="188"/>
    </location>
</feature>
<dbReference type="Pfam" id="PF10373">
    <property type="entry name" value="EST1_DNA_bind"/>
    <property type="match status" value="1"/>
</dbReference>
<organism evidence="5 6">
    <name type="scientific">[Emmonsia] crescens</name>
    <dbReference type="NCBI Taxonomy" id="73230"/>
    <lineage>
        <taxon>Eukaryota</taxon>
        <taxon>Fungi</taxon>
        <taxon>Dikarya</taxon>
        <taxon>Ascomycota</taxon>
        <taxon>Pezizomycotina</taxon>
        <taxon>Eurotiomycetes</taxon>
        <taxon>Eurotiomycetidae</taxon>
        <taxon>Onygenales</taxon>
        <taxon>Ajellomycetaceae</taxon>
        <taxon>Emergomyces</taxon>
    </lineage>
</organism>
<dbReference type="STRING" id="73230.A0A2B7ZAN1"/>
<dbReference type="InterPro" id="IPR011990">
    <property type="entry name" value="TPR-like_helical_dom_sf"/>
</dbReference>
<evidence type="ECO:0000313" key="5">
    <source>
        <dbReference type="EMBL" id="PGH31026.1"/>
    </source>
</evidence>
<evidence type="ECO:0000259" key="3">
    <source>
        <dbReference type="Pfam" id="PF10373"/>
    </source>
</evidence>
<dbReference type="Proteomes" id="UP000226031">
    <property type="component" value="Unassembled WGS sequence"/>
</dbReference>
<dbReference type="PANTHER" id="PTHR15696">
    <property type="entry name" value="SMG-7 SUPPRESSOR WITH MORPHOLOGICAL EFFECT ON GENITALIA PROTEIN 7"/>
    <property type="match status" value="1"/>
</dbReference>
<dbReference type="InterPro" id="IPR018834">
    <property type="entry name" value="DNA/RNA-bd_Est1-type"/>
</dbReference>
<dbReference type="GO" id="GO:0005634">
    <property type="term" value="C:nucleus"/>
    <property type="evidence" value="ECO:0007669"/>
    <property type="project" value="UniProtKB-SubCell"/>
</dbReference>
<dbReference type="InterPro" id="IPR045153">
    <property type="entry name" value="Est1/Ebs1-like"/>
</dbReference>
<dbReference type="VEuPathDB" id="FungiDB:EMCG_08910"/>
<proteinExistence type="predicted"/>
<keyword evidence="1" id="KW-0539">Nucleus</keyword>
<evidence type="ECO:0000256" key="1">
    <source>
        <dbReference type="RuleBase" id="RU369098"/>
    </source>
</evidence>
<feature type="compositionally biased region" description="Gly residues" evidence="2">
    <location>
        <begin position="652"/>
        <end position="664"/>
    </location>
</feature>
<protein>
    <recommendedName>
        <fullName evidence="1">Nonsense-mediated mRNA decay factor</fullName>
    </recommendedName>
</protein>
<dbReference type="GO" id="GO:0000184">
    <property type="term" value="P:nuclear-transcribed mRNA catabolic process, nonsense-mediated decay"/>
    <property type="evidence" value="ECO:0007669"/>
    <property type="project" value="UniProtKB-KW"/>
</dbReference>
<dbReference type="InterPro" id="IPR019458">
    <property type="entry name" value="Est1-like_N"/>
</dbReference>
<keyword evidence="6" id="KW-1185">Reference proteome</keyword>
<comment type="subcellular location">
    <subcellularLocation>
        <location evidence="1">Nucleus</location>
    </subcellularLocation>
</comment>
<dbReference type="PANTHER" id="PTHR15696:SF36">
    <property type="entry name" value="NONSENSE-MEDIATED MRNA DECAY FACTOR"/>
    <property type="match status" value="1"/>
</dbReference>
<evidence type="ECO:0000259" key="4">
    <source>
        <dbReference type="Pfam" id="PF10374"/>
    </source>
</evidence>
<feature type="region of interest" description="Disordered" evidence="2">
    <location>
        <begin position="632"/>
        <end position="713"/>
    </location>
</feature>
<dbReference type="AlphaFoldDB" id="A0A2B7ZAN1"/>
<feature type="region of interest" description="Disordered" evidence="2">
    <location>
        <begin position="552"/>
        <end position="593"/>
    </location>
</feature>